<gene>
    <name evidence="1" type="ORF">KEM10_21700</name>
</gene>
<comment type="caution">
    <text evidence="1">The sequence shown here is derived from an EMBL/GenBank/DDBJ whole genome shotgun (WGS) entry which is preliminary data.</text>
</comment>
<name>A0ABS5K3A9_9BACT</name>
<keyword evidence="1" id="KW-0449">Lipoprotein</keyword>
<dbReference type="EMBL" id="JAGUCO010000032">
    <property type="protein sequence ID" value="MBS2100916.1"/>
    <property type="molecule type" value="Genomic_DNA"/>
</dbReference>
<dbReference type="SUPFAM" id="SSF48452">
    <property type="entry name" value="TPR-like"/>
    <property type="match status" value="1"/>
</dbReference>
<proteinExistence type="predicted"/>
<dbReference type="Proteomes" id="UP000708576">
    <property type="component" value="Unassembled WGS sequence"/>
</dbReference>
<dbReference type="RefSeq" id="WP_212219700.1">
    <property type="nucleotide sequence ID" value="NZ_JAGUCO010000032.1"/>
</dbReference>
<evidence type="ECO:0000313" key="1">
    <source>
        <dbReference type="EMBL" id="MBS2100916.1"/>
    </source>
</evidence>
<evidence type="ECO:0000313" key="2">
    <source>
        <dbReference type="Proteomes" id="UP000708576"/>
    </source>
</evidence>
<reference evidence="1 2" key="1">
    <citation type="journal article" date="2015" name="Int. J. Syst. Evol. Microbiol.">
        <title>Carboxylicivirga linearis sp. nov., isolated from a sea cucumber culture pond.</title>
        <authorList>
            <person name="Wang F.Q."/>
            <person name="Zhou Y.X."/>
            <person name="Lin X.Z."/>
            <person name="Chen G.J."/>
            <person name="Du Z.J."/>
        </authorList>
    </citation>
    <scope>NUCLEOTIDE SEQUENCE [LARGE SCALE GENOMIC DNA]</scope>
    <source>
        <strain evidence="1 2">FB218</strain>
    </source>
</reference>
<dbReference type="InterPro" id="IPR011990">
    <property type="entry name" value="TPR-like_helical_dom_sf"/>
</dbReference>
<dbReference type="Gene3D" id="1.25.40.390">
    <property type="match status" value="1"/>
</dbReference>
<organism evidence="1 2">
    <name type="scientific">Carboxylicivirga linearis</name>
    <dbReference type="NCBI Taxonomy" id="1628157"/>
    <lineage>
        <taxon>Bacteria</taxon>
        <taxon>Pseudomonadati</taxon>
        <taxon>Bacteroidota</taxon>
        <taxon>Bacteroidia</taxon>
        <taxon>Marinilabiliales</taxon>
        <taxon>Marinilabiliaceae</taxon>
        <taxon>Carboxylicivirga</taxon>
    </lineage>
</organism>
<protein>
    <submittedName>
        <fullName evidence="1">SusD/RagB family nutrient-binding outer membrane lipoprotein</fullName>
    </submittedName>
</protein>
<accession>A0ABS5K3A9</accession>
<dbReference type="InterPro" id="IPR024302">
    <property type="entry name" value="SusD-like"/>
</dbReference>
<sequence length="522" mass="57454">MKNTIITLLSAVFLVYVTGCTDDFDEINTNPNTLTTDQLDASMAGPAFANAQYKGLGNASWSIPGDDHGTYGLATMLHSMLFVHYFSCQSTGWQTERNGINDGWRSRGWLRFYTLAVPSLRTAYTAAQGNEEAMAVLDIWNVFMFHRMTDSWGPVAYSEAGLGGTEIAYDLQEDMYDEFFTLLDAAEETLSGINGTVGVFRDYDAIYGGDTELWRKFANSMRLRLALRISDIDPARAKTEAEAAVAAGVMESNDDCAYFEATSDTYNNFIEIAGAWGFYMTADMESILGGYNDPRMGIWYNVNADSVYVGQPNGGATIRDWDNDILSGLNRESVFAESNTKDIEVMMAAESYFSRAEGVLKGWNMGGDAQDLYEEGIRLSMNQWGVTETAAINTYLAGTSTGAVPTLAEEYTKVGKSATPPVDVPVAWAGTEAEQLKQIAVQKYLALFPESWETWADLRRSDADILYPLLNTEDVDGNDGLMRRLTYVPTEYSTNEAAVNAAVSSLPGGEDKGSARVWWDVN</sequence>
<dbReference type="Pfam" id="PF12741">
    <property type="entry name" value="SusD-like"/>
    <property type="match status" value="1"/>
</dbReference>
<keyword evidence="2" id="KW-1185">Reference proteome</keyword>